<feature type="domain" description="Cdc37 Hsp90 binding" evidence="8">
    <location>
        <begin position="180"/>
        <end position="366"/>
    </location>
</feature>
<proteinExistence type="inferred from homology"/>
<dbReference type="PANTHER" id="PTHR12800">
    <property type="entry name" value="CDC37-RELATED"/>
    <property type="match status" value="1"/>
</dbReference>
<evidence type="ECO:0000256" key="1">
    <source>
        <dbReference type="ARBA" id="ARBA00004496"/>
    </source>
</evidence>
<dbReference type="InterPro" id="IPR004918">
    <property type="entry name" value="Cdc37"/>
</dbReference>
<evidence type="ECO:0000259" key="7">
    <source>
        <dbReference type="SMART" id="SM01069"/>
    </source>
</evidence>
<dbReference type="GO" id="GO:0050821">
    <property type="term" value="P:protein stabilization"/>
    <property type="evidence" value="ECO:0007669"/>
    <property type="project" value="TreeGrafter"/>
</dbReference>
<feature type="domain" description="Cdc37 N-terminal" evidence="9">
    <location>
        <begin position="3"/>
        <end position="181"/>
    </location>
</feature>
<evidence type="ECO:0000259" key="9">
    <source>
        <dbReference type="SMART" id="SM01071"/>
    </source>
</evidence>
<comment type="similarity">
    <text evidence="2">Belongs to the CDC37 family.</text>
</comment>
<evidence type="ECO:0000256" key="4">
    <source>
        <dbReference type="ARBA" id="ARBA00023186"/>
    </source>
</evidence>
<dbReference type="SMART" id="SM01071">
    <property type="entry name" value="CDC37_N"/>
    <property type="match status" value="1"/>
</dbReference>
<feature type="region of interest" description="Disordered" evidence="6">
    <location>
        <begin position="171"/>
        <end position="195"/>
    </location>
</feature>
<dbReference type="InterPro" id="IPR013855">
    <property type="entry name" value="Cdc37_N_dom"/>
</dbReference>
<dbReference type="Pfam" id="PF08564">
    <property type="entry name" value="CDC37_C"/>
    <property type="match status" value="1"/>
</dbReference>
<comment type="subcellular location">
    <subcellularLocation>
        <location evidence="1">Cytoplasm</location>
    </subcellularLocation>
</comment>
<dbReference type="GO" id="GO:0019901">
    <property type="term" value="F:protein kinase binding"/>
    <property type="evidence" value="ECO:0007669"/>
    <property type="project" value="InterPro"/>
</dbReference>
<keyword evidence="3" id="KW-0963">Cytoplasm</keyword>
<evidence type="ECO:0000256" key="5">
    <source>
        <dbReference type="ARBA" id="ARBA00031396"/>
    </source>
</evidence>
<dbReference type="GO" id="GO:0006457">
    <property type="term" value="P:protein folding"/>
    <property type="evidence" value="ECO:0007669"/>
    <property type="project" value="TreeGrafter"/>
</dbReference>
<dbReference type="InterPro" id="IPR038189">
    <property type="entry name" value="Cdc37_Hsp90-bd_sf"/>
</dbReference>
<feature type="domain" description="Cdc37 C-terminal" evidence="7">
    <location>
        <begin position="381"/>
        <end position="474"/>
    </location>
</feature>
<dbReference type="EMBL" id="CP119878">
    <property type="protein sequence ID" value="WFD34549.1"/>
    <property type="molecule type" value="Genomic_DNA"/>
</dbReference>
<dbReference type="PANTHER" id="PTHR12800:SF4">
    <property type="entry name" value="HSP90 CO-CHAPERONE CDC37"/>
    <property type="match status" value="1"/>
</dbReference>
<gene>
    <name evidence="10" type="primary">CDC37</name>
    <name evidence="10" type="ORF">MCUN1_001390</name>
</gene>
<accession>A0AAF0ETU4</accession>
<feature type="compositionally biased region" description="Basic and acidic residues" evidence="6">
    <location>
        <begin position="184"/>
        <end position="194"/>
    </location>
</feature>
<evidence type="ECO:0000313" key="10">
    <source>
        <dbReference type="EMBL" id="WFD34549.1"/>
    </source>
</evidence>
<dbReference type="Pfam" id="PF03234">
    <property type="entry name" value="CDC37_N"/>
    <property type="match status" value="1"/>
</dbReference>
<evidence type="ECO:0000256" key="6">
    <source>
        <dbReference type="SAM" id="MobiDB-lite"/>
    </source>
</evidence>
<evidence type="ECO:0000259" key="8">
    <source>
        <dbReference type="SMART" id="SM01070"/>
    </source>
</evidence>
<dbReference type="GO" id="GO:0051087">
    <property type="term" value="F:protein-folding chaperone binding"/>
    <property type="evidence" value="ECO:0007669"/>
    <property type="project" value="TreeGrafter"/>
</dbReference>
<evidence type="ECO:0000256" key="2">
    <source>
        <dbReference type="ARBA" id="ARBA00006222"/>
    </source>
</evidence>
<feature type="region of interest" description="Disordered" evidence="6">
    <location>
        <begin position="205"/>
        <end position="224"/>
    </location>
</feature>
<organism evidence="10 11">
    <name type="scientific">Malassezia cuniculi</name>
    <dbReference type="NCBI Taxonomy" id="948313"/>
    <lineage>
        <taxon>Eukaryota</taxon>
        <taxon>Fungi</taxon>
        <taxon>Dikarya</taxon>
        <taxon>Basidiomycota</taxon>
        <taxon>Ustilaginomycotina</taxon>
        <taxon>Malasseziomycetes</taxon>
        <taxon>Malasseziales</taxon>
        <taxon>Malasseziaceae</taxon>
        <taxon>Malassezia</taxon>
    </lineage>
</organism>
<reference evidence="10" key="1">
    <citation type="submission" date="2023-03" db="EMBL/GenBank/DDBJ databases">
        <title>Mating type loci evolution in Malassezia.</title>
        <authorList>
            <person name="Coelho M.A."/>
        </authorList>
    </citation>
    <scope>NUCLEOTIDE SEQUENCE</scope>
    <source>
        <strain evidence="10">CBS 11721</strain>
    </source>
</reference>
<dbReference type="Proteomes" id="UP001219933">
    <property type="component" value="Chromosome 2"/>
</dbReference>
<dbReference type="SUPFAM" id="SSF101391">
    <property type="entry name" value="Hsp90 co-chaperone CDC37"/>
    <property type="match status" value="1"/>
</dbReference>
<dbReference type="InterPro" id="IPR013873">
    <property type="entry name" value="Cdc37_C"/>
</dbReference>
<dbReference type="Pfam" id="PF08565">
    <property type="entry name" value="CDC37_M"/>
    <property type="match status" value="1"/>
</dbReference>
<dbReference type="GO" id="GO:0051082">
    <property type="term" value="F:unfolded protein binding"/>
    <property type="evidence" value="ECO:0007669"/>
    <property type="project" value="TreeGrafter"/>
</dbReference>
<dbReference type="AlphaFoldDB" id="A0AAF0ETU4"/>
<feature type="compositionally biased region" description="Acidic residues" evidence="6">
    <location>
        <begin position="213"/>
        <end position="223"/>
    </location>
</feature>
<keyword evidence="11" id="KW-1185">Reference proteome</keyword>
<sequence>MGGLNYSKWDNIELSDDSDIEVHPNVDKKSFIRWKQRDIHENREMRRVRRSQLEAEKRTNADAAPVIVQVRDKTQSEGIEYFTREVARLSAGRAERGNKDGPDGPTLDDICLSLFLQVSEDERVKGASSSDRADRIVDVLSWHLGRIDERQKQIDDELAEMDKEDKKKITTDDVREAWSSGGVTHEEKTEEAPRAKTVQTIETLNSPKPEMSPDSDAEEEAPEANELMKQFAALPSALGGVALSTTALPPNAAGLLRVEAFEQARLFLGKHKELLRESYGTTDALMMEAFQAEMSGKREFARQCIEKGLLVQYCTRLGRDGVSLFFQRIVHADGRALMMYINDVLQTYARVASRSADLASKNEPEEQIQLMTEDPSMAVSFNIPDGPPPETITLEGEGTEDLDPEEVRTWLQRRWDIWQEFDPAFRAALESQDLDRVNAVLGKMPVPDAEKVVVQLQEGGILSFRSTEIQDETK</sequence>
<dbReference type="SMART" id="SM01069">
    <property type="entry name" value="CDC37_C"/>
    <property type="match status" value="1"/>
</dbReference>
<dbReference type="Gene3D" id="1.20.58.610">
    <property type="entry name" value="Cdc37, Hsp90 binding domain"/>
    <property type="match status" value="1"/>
</dbReference>
<dbReference type="GO" id="GO:0005737">
    <property type="term" value="C:cytoplasm"/>
    <property type="evidence" value="ECO:0007669"/>
    <property type="project" value="UniProtKB-SubCell"/>
</dbReference>
<protein>
    <recommendedName>
        <fullName evidence="5">Hsp90 chaperone protein kinase-targeting subunit</fullName>
    </recommendedName>
</protein>
<evidence type="ECO:0000256" key="3">
    <source>
        <dbReference type="ARBA" id="ARBA00022490"/>
    </source>
</evidence>
<keyword evidence="4" id="KW-0143">Chaperone</keyword>
<dbReference type="GO" id="GO:0031072">
    <property type="term" value="F:heat shock protein binding"/>
    <property type="evidence" value="ECO:0007669"/>
    <property type="project" value="TreeGrafter"/>
</dbReference>
<dbReference type="InterPro" id="IPR013874">
    <property type="entry name" value="Cdc37_Hsp90-bd"/>
</dbReference>
<name>A0AAF0ETU4_9BASI</name>
<evidence type="ECO:0000313" key="11">
    <source>
        <dbReference type="Proteomes" id="UP001219933"/>
    </source>
</evidence>
<dbReference type="SMART" id="SM01070">
    <property type="entry name" value="CDC37_M"/>
    <property type="match status" value="1"/>
</dbReference>